<dbReference type="InterPro" id="IPR004244">
    <property type="entry name" value="Transposase_22"/>
</dbReference>
<evidence type="ECO:0000259" key="2">
    <source>
        <dbReference type="Pfam" id="PF02994"/>
    </source>
</evidence>
<evidence type="ECO:0008006" key="6">
    <source>
        <dbReference type="Google" id="ProtNLM"/>
    </source>
</evidence>
<proteinExistence type="inferred from homology"/>
<dbReference type="EMBL" id="JABVXQ010000005">
    <property type="protein sequence ID" value="KAF6109671.1"/>
    <property type="molecule type" value="Genomic_DNA"/>
</dbReference>
<dbReference type="Gene3D" id="3.30.250.20">
    <property type="entry name" value="L1 transposable element, C-terminal domain"/>
    <property type="match status" value="1"/>
</dbReference>
<name>A0A834EAF2_9CHIR</name>
<dbReference type="PANTHER" id="PTHR11505">
    <property type="entry name" value="L1 TRANSPOSABLE ELEMENT-RELATED"/>
    <property type="match status" value="1"/>
</dbReference>
<evidence type="ECO:0000313" key="4">
    <source>
        <dbReference type="EMBL" id="KAF6109671.1"/>
    </source>
</evidence>
<comment type="caution">
    <text evidence="4">The sequence shown here is derived from an EMBL/GenBank/DDBJ whole genome shotgun (WGS) entry which is preliminary data.</text>
</comment>
<evidence type="ECO:0000256" key="1">
    <source>
        <dbReference type="ARBA" id="ARBA00061640"/>
    </source>
</evidence>
<protein>
    <recommendedName>
        <fullName evidence="6">L1 transposable element RRM domain-containing protein</fullName>
    </recommendedName>
</protein>
<reference evidence="4 5" key="1">
    <citation type="journal article" date="2020" name="Nature">
        <title>Six reference-quality genomes reveal evolution of bat adaptations.</title>
        <authorList>
            <person name="Jebb D."/>
            <person name="Huang Z."/>
            <person name="Pippel M."/>
            <person name="Hughes G.M."/>
            <person name="Lavrichenko K."/>
            <person name="Devanna P."/>
            <person name="Winkler S."/>
            <person name="Jermiin L.S."/>
            <person name="Skirmuntt E.C."/>
            <person name="Katzourakis A."/>
            <person name="Burkitt-Gray L."/>
            <person name="Ray D.A."/>
            <person name="Sullivan K.A.M."/>
            <person name="Roscito J.G."/>
            <person name="Kirilenko B.M."/>
            <person name="Davalos L.M."/>
            <person name="Corthals A.P."/>
            <person name="Power M.L."/>
            <person name="Jones G."/>
            <person name="Ransome R.D."/>
            <person name="Dechmann D.K.N."/>
            <person name="Locatelli A.G."/>
            <person name="Puechmaille S.J."/>
            <person name="Fedrigo O."/>
            <person name="Jarvis E.D."/>
            <person name="Hiller M."/>
            <person name="Vernes S.C."/>
            <person name="Myers E.W."/>
            <person name="Teeling E.C."/>
        </authorList>
    </citation>
    <scope>NUCLEOTIDE SEQUENCE [LARGE SCALE GENOMIC DNA]</scope>
    <source>
        <strain evidence="4">Bat1K_MPI-CBG_1</strain>
    </source>
</reference>
<dbReference type="FunFam" id="3.30.70.1820:FF:000002">
    <property type="entry name" value="LINE-1 retrotransposable element ORF1 protein"/>
    <property type="match status" value="1"/>
</dbReference>
<dbReference type="InterPro" id="IPR035300">
    <property type="entry name" value="L1_dsRBD"/>
</dbReference>
<dbReference type="Pfam" id="PF17490">
    <property type="entry name" value="Tnp_22_dsRBD"/>
    <property type="match status" value="1"/>
</dbReference>
<comment type="similarity">
    <text evidence="1">Belongs to the transposase 22 family.</text>
</comment>
<sequence length="171" mass="20045">MQDNMKHNNICIIGIPEGEEELGTENLFEKVMMQNFPNWMREKVTQIQETQRVPIKRNPKRVTSRHIIIKMAKCQDKERILKAAREKQEVTYKGAPIKLAADFSMEMLQARRECQEIFQVMRTTGLQPRLLYPARPSIKIEGQIRSFPDRRSLKEYTSTKPALQEMLKGLI</sequence>
<feature type="domain" description="L1 transposable element RRM" evidence="2">
    <location>
        <begin position="9"/>
        <end position="102"/>
    </location>
</feature>
<organism evidence="4 5">
    <name type="scientific">Phyllostomus discolor</name>
    <name type="common">pale spear-nosed bat</name>
    <dbReference type="NCBI Taxonomy" id="89673"/>
    <lineage>
        <taxon>Eukaryota</taxon>
        <taxon>Metazoa</taxon>
        <taxon>Chordata</taxon>
        <taxon>Craniata</taxon>
        <taxon>Vertebrata</taxon>
        <taxon>Euteleostomi</taxon>
        <taxon>Mammalia</taxon>
        <taxon>Eutheria</taxon>
        <taxon>Laurasiatheria</taxon>
        <taxon>Chiroptera</taxon>
        <taxon>Yangochiroptera</taxon>
        <taxon>Phyllostomidae</taxon>
        <taxon>Phyllostominae</taxon>
        <taxon>Phyllostomus</taxon>
    </lineage>
</organism>
<gene>
    <name evidence="4" type="ORF">HJG60_010902</name>
</gene>
<dbReference type="Proteomes" id="UP000664940">
    <property type="component" value="Unassembled WGS sequence"/>
</dbReference>
<dbReference type="Gene3D" id="3.30.70.1820">
    <property type="entry name" value="L1 transposable element, RRM domain"/>
    <property type="match status" value="1"/>
</dbReference>
<feature type="domain" description="L1 transposable element dsRBD-like" evidence="3">
    <location>
        <begin position="106"/>
        <end position="168"/>
    </location>
</feature>
<accession>A0A834EAF2</accession>
<dbReference type="AlphaFoldDB" id="A0A834EAF2"/>
<dbReference type="InterPro" id="IPR043636">
    <property type="entry name" value="L1_RRM_dom"/>
</dbReference>
<dbReference type="Pfam" id="PF02994">
    <property type="entry name" value="Transposase_22"/>
    <property type="match status" value="1"/>
</dbReference>
<evidence type="ECO:0000259" key="3">
    <source>
        <dbReference type="Pfam" id="PF17490"/>
    </source>
</evidence>
<evidence type="ECO:0000313" key="5">
    <source>
        <dbReference type="Proteomes" id="UP000664940"/>
    </source>
</evidence>
<dbReference type="InterPro" id="IPR042566">
    <property type="entry name" value="L1_C"/>
</dbReference>